<evidence type="ECO:0000259" key="6">
    <source>
        <dbReference type="Pfam" id="PF15908"/>
    </source>
</evidence>
<keyword evidence="4" id="KW-0175">Coiled coil</keyword>
<protein>
    <recommendedName>
        <fullName evidence="6">Hyaluronan-mediated motility receptor C-terminal domain-containing protein</fullName>
    </recommendedName>
</protein>
<feature type="coiled-coil region" evidence="4">
    <location>
        <begin position="456"/>
        <end position="574"/>
    </location>
</feature>
<evidence type="ECO:0000256" key="5">
    <source>
        <dbReference type="SAM" id="MobiDB-lite"/>
    </source>
</evidence>
<feature type="region of interest" description="Disordered" evidence="5">
    <location>
        <begin position="223"/>
        <end position="249"/>
    </location>
</feature>
<feature type="region of interest" description="Disordered" evidence="5">
    <location>
        <begin position="1"/>
        <end position="31"/>
    </location>
</feature>
<feature type="coiled-coil region" evidence="4">
    <location>
        <begin position="598"/>
        <end position="639"/>
    </location>
</feature>
<keyword evidence="8" id="KW-1185">Reference proteome</keyword>
<feature type="domain" description="Hyaluronan-mediated motility receptor C-terminal" evidence="6">
    <location>
        <begin position="533"/>
        <end position="639"/>
    </location>
</feature>
<feature type="region of interest" description="Disordered" evidence="5">
    <location>
        <begin position="188"/>
        <end position="208"/>
    </location>
</feature>
<dbReference type="GO" id="GO:0005819">
    <property type="term" value="C:spindle"/>
    <property type="evidence" value="ECO:0007669"/>
    <property type="project" value="UniProtKB-SubCell"/>
</dbReference>
<comment type="caution">
    <text evidence="7">The sequence shown here is derived from an EMBL/GenBank/DDBJ whole genome shotgun (WGS) entry which is preliminary data.</text>
</comment>
<comment type="subcellular location">
    <subcellularLocation>
        <location evidence="1">Cytoplasm</location>
        <location evidence="1">Cytoskeleton</location>
        <location evidence="1">Spindle</location>
    </subcellularLocation>
</comment>
<evidence type="ECO:0000256" key="3">
    <source>
        <dbReference type="ARBA" id="ARBA00023212"/>
    </source>
</evidence>
<accession>A8N6T6</accession>
<feature type="coiled-coil region" evidence="4">
    <location>
        <begin position="309"/>
        <end position="338"/>
    </location>
</feature>
<dbReference type="Proteomes" id="UP000001861">
    <property type="component" value="Unassembled WGS sequence"/>
</dbReference>
<dbReference type="Pfam" id="PF15908">
    <property type="entry name" value="HMMR_C"/>
    <property type="match status" value="1"/>
</dbReference>
<dbReference type="EMBL" id="AACS02000003">
    <property type="protein sequence ID" value="EAU91292.2"/>
    <property type="molecule type" value="Genomic_DNA"/>
</dbReference>
<feature type="region of interest" description="Disordered" evidence="5">
    <location>
        <begin position="49"/>
        <end position="77"/>
    </location>
</feature>
<dbReference type="OMA" id="NEAPTCA"/>
<feature type="compositionally biased region" description="Basic and acidic residues" evidence="5">
    <location>
        <begin position="224"/>
        <end position="236"/>
    </location>
</feature>
<dbReference type="OrthoDB" id="419631at2759"/>
<dbReference type="eggNOG" id="ENOG502S53C">
    <property type="taxonomic scope" value="Eukaryota"/>
</dbReference>
<evidence type="ECO:0000256" key="4">
    <source>
        <dbReference type="SAM" id="Coils"/>
    </source>
</evidence>
<dbReference type="AlphaFoldDB" id="A8N6T6"/>
<name>A8N6T6_COPC7</name>
<dbReference type="HOGENOM" id="CLU_023802_0_0_1"/>
<reference evidence="7 8" key="1">
    <citation type="journal article" date="2010" name="Proc. Natl. Acad. Sci. U.S.A.">
        <title>Insights into evolution of multicellular fungi from the assembled chromosomes of the mushroom Coprinopsis cinerea (Coprinus cinereus).</title>
        <authorList>
            <person name="Stajich J.E."/>
            <person name="Wilke S.K."/>
            <person name="Ahren D."/>
            <person name="Au C.H."/>
            <person name="Birren B.W."/>
            <person name="Borodovsky M."/>
            <person name="Burns C."/>
            <person name="Canback B."/>
            <person name="Casselton L.A."/>
            <person name="Cheng C.K."/>
            <person name="Deng J."/>
            <person name="Dietrich F.S."/>
            <person name="Fargo D.C."/>
            <person name="Farman M.L."/>
            <person name="Gathman A.C."/>
            <person name="Goldberg J."/>
            <person name="Guigo R."/>
            <person name="Hoegger P.J."/>
            <person name="Hooker J.B."/>
            <person name="Huggins A."/>
            <person name="James T.Y."/>
            <person name="Kamada T."/>
            <person name="Kilaru S."/>
            <person name="Kodira C."/>
            <person name="Kues U."/>
            <person name="Kupfer D."/>
            <person name="Kwan H.S."/>
            <person name="Lomsadze A."/>
            <person name="Li W."/>
            <person name="Lilly W.W."/>
            <person name="Ma L.J."/>
            <person name="Mackey A.J."/>
            <person name="Manning G."/>
            <person name="Martin F."/>
            <person name="Muraguchi H."/>
            <person name="Natvig D.O."/>
            <person name="Palmerini H."/>
            <person name="Ramesh M.A."/>
            <person name="Rehmeyer C.J."/>
            <person name="Roe B.A."/>
            <person name="Shenoy N."/>
            <person name="Stanke M."/>
            <person name="Ter-Hovhannisyan V."/>
            <person name="Tunlid A."/>
            <person name="Velagapudi R."/>
            <person name="Vision T.J."/>
            <person name="Zeng Q."/>
            <person name="Zolan M.E."/>
            <person name="Pukkila P.J."/>
        </authorList>
    </citation>
    <scope>NUCLEOTIDE SEQUENCE [LARGE SCALE GENOMIC DNA]</scope>
    <source>
        <strain evidence="8">Okayama-7 / 130 / ATCC MYA-4618 / FGSC 9003</strain>
    </source>
</reference>
<evidence type="ECO:0000256" key="2">
    <source>
        <dbReference type="ARBA" id="ARBA00022490"/>
    </source>
</evidence>
<evidence type="ECO:0000256" key="1">
    <source>
        <dbReference type="ARBA" id="ARBA00004186"/>
    </source>
</evidence>
<dbReference type="GeneID" id="6006984"/>
<organism evidence="7 8">
    <name type="scientific">Coprinopsis cinerea (strain Okayama-7 / 130 / ATCC MYA-4618 / FGSC 9003)</name>
    <name type="common">Inky cap fungus</name>
    <name type="synonym">Hormographiella aspergillata</name>
    <dbReference type="NCBI Taxonomy" id="240176"/>
    <lineage>
        <taxon>Eukaryota</taxon>
        <taxon>Fungi</taxon>
        <taxon>Dikarya</taxon>
        <taxon>Basidiomycota</taxon>
        <taxon>Agaricomycotina</taxon>
        <taxon>Agaricomycetes</taxon>
        <taxon>Agaricomycetidae</taxon>
        <taxon>Agaricales</taxon>
        <taxon>Agaricineae</taxon>
        <taxon>Psathyrellaceae</taxon>
        <taxon>Coprinopsis</taxon>
    </lineage>
</organism>
<dbReference type="STRING" id="240176.A8N6T6"/>
<dbReference type="InterPro" id="IPR031794">
    <property type="entry name" value="HMMR_C"/>
</dbReference>
<evidence type="ECO:0000313" key="7">
    <source>
        <dbReference type="EMBL" id="EAU91292.2"/>
    </source>
</evidence>
<sequence>MFAKGPRFDKFKVPETPAPNAYNPQDPVDPLKRGAFLEKADRFKAIEELAVSTSNPMPPKPTGPVQRHVSNPSHSGDRYAALQRRLEDLERVHQDSKRSYLAETERLKTELARHQKQHAEQTDQIEKQRKQVALLEARLQELKKTGSSDSAQLKELKSKLRAFENERNRLQSEAAQIADLKTSLQQLEDKRRREVNERDNTMSDLEKRLTLERKSREILSSQYEDLKKSTESDSRKATRALQSQLEQSKSEATQLKEKLSIIQDQASAREEELLSQLEHHRLLLNQVVSEFGALAARTVPISKFERARSECLQAQVHNLKLERKLANSEAQVVELAHLIRFVKEDNFLLHERLHDAHEELAIHHDQLTDSSQQQPDDQASLDSLHTTILQHALESTECDLRTSNILSTLYKHHAEHLAIHSSLLSAHLSISESISDQHSSHLSETLASHEAIASKLETIQSEYSKVQEKMAAAEIEKNRLERTLKVVEERLGERETELEAIESLHQVALNNEKAHTQRLASTVQKHRMAEEGLRDEIERLTSELASLEPYRDAFEQLNTRIDSLLARKKVAEDEAAELIEFNAQILGHHNPAQRIVYVDRIRRELADAKQRIAELVVEQEKIKAQNDNLQDELDMYKSVMVPPTHKPKTHITRVTRMPLTNLTQSMNVVQSARRPGIKENHHSPGDLTVEDLEYS</sequence>
<feature type="compositionally biased region" description="Polar residues" evidence="5">
    <location>
        <begin position="240"/>
        <end position="249"/>
    </location>
</feature>
<dbReference type="VEuPathDB" id="FungiDB:CC1G_11550"/>
<proteinExistence type="predicted"/>
<evidence type="ECO:0000313" key="8">
    <source>
        <dbReference type="Proteomes" id="UP000001861"/>
    </source>
</evidence>
<keyword evidence="2" id="KW-0963">Cytoplasm</keyword>
<feature type="region of interest" description="Disordered" evidence="5">
    <location>
        <begin position="671"/>
        <end position="695"/>
    </location>
</feature>
<keyword evidence="3" id="KW-0206">Cytoskeleton</keyword>
<feature type="compositionally biased region" description="Basic and acidic residues" evidence="5">
    <location>
        <begin position="1"/>
        <end position="13"/>
    </location>
</feature>
<dbReference type="RefSeq" id="XP_001830542.2">
    <property type="nucleotide sequence ID" value="XM_001830490.2"/>
</dbReference>
<gene>
    <name evidence="7" type="ORF">CC1G_11550</name>
</gene>
<dbReference type="KEGG" id="cci:CC1G_11550"/>
<dbReference type="InParanoid" id="A8N6T6"/>